<dbReference type="InterPro" id="IPR058725">
    <property type="entry name" value="YczF"/>
</dbReference>
<keyword evidence="1" id="KW-1133">Transmembrane helix</keyword>
<reference evidence="2 3" key="1">
    <citation type="journal article" date="2015" name="J. Biotechnol.">
        <title>Complete genome sequence of Paenibacillus beijingensis 7188(T) (=DSM 24997(T)), a novel rhizobacterium from jujube garden soil.</title>
        <authorList>
            <person name="Kwak Y."/>
            <person name="Shin J.H."/>
        </authorList>
    </citation>
    <scope>NUCLEOTIDE SEQUENCE [LARGE SCALE GENOMIC DNA]</scope>
    <source>
        <strain evidence="2 3">DSM 24997</strain>
    </source>
</reference>
<keyword evidence="1" id="KW-0812">Transmembrane</keyword>
<keyword evidence="1" id="KW-0472">Membrane</keyword>
<feature type="transmembrane region" description="Helical" evidence="1">
    <location>
        <begin position="40"/>
        <end position="60"/>
    </location>
</feature>
<protein>
    <submittedName>
        <fullName evidence="2">Uncharacterized protein</fullName>
    </submittedName>
</protein>
<dbReference type="RefSeq" id="WP_045670004.1">
    <property type="nucleotide sequence ID" value="NZ_CP011058.1"/>
</dbReference>
<dbReference type="EMBL" id="CP011058">
    <property type="protein sequence ID" value="AJY74571.1"/>
    <property type="molecule type" value="Genomic_DNA"/>
</dbReference>
<dbReference type="Pfam" id="PF26310">
    <property type="entry name" value="YczF"/>
    <property type="match status" value="1"/>
</dbReference>
<organism evidence="2 3">
    <name type="scientific">Paenibacillus beijingensis</name>
    <dbReference type="NCBI Taxonomy" id="1126833"/>
    <lineage>
        <taxon>Bacteria</taxon>
        <taxon>Bacillati</taxon>
        <taxon>Bacillota</taxon>
        <taxon>Bacilli</taxon>
        <taxon>Bacillales</taxon>
        <taxon>Paenibacillaceae</taxon>
        <taxon>Paenibacillus</taxon>
    </lineage>
</organism>
<accession>A0A0D5NH12</accession>
<gene>
    <name evidence="2" type="ORF">VN24_08290</name>
</gene>
<evidence type="ECO:0000256" key="1">
    <source>
        <dbReference type="SAM" id="Phobius"/>
    </source>
</evidence>
<sequence length="73" mass="7850">MKIAACSALLCLLVAGMIVVIDMMLGLSLGSEPFHISEPFRIAPASQTAAVLTLIFLWILRSWNAYKKENGGG</sequence>
<dbReference type="STRING" id="1126833.VN24_08290"/>
<evidence type="ECO:0000313" key="2">
    <source>
        <dbReference type="EMBL" id="AJY74571.1"/>
    </source>
</evidence>
<dbReference type="PATRIC" id="fig|1126833.4.peg.1829"/>
<dbReference type="AlphaFoldDB" id="A0A0D5NH12"/>
<keyword evidence="3" id="KW-1185">Reference proteome</keyword>
<dbReference type="KEGG" id="pbj:VN24_08290"/>
<name>A0A0D5NH12_9BACL</name>
<reference evidence="3" key="2">
    <citation type="submission" date="2015-03" db="EMBL/GenBank/DDBJ databases">
        <title>Genome sequence of Paenibacillus beijingensis strain DSM 24997T.</title>
        <authorList>
            <person name="Kwak Y."/>
            <person name="Shin J.-H."/>
        </authorList>
    </citation>
    <scope>NUCLEOTIDE SEQUENCE [LARGE SCALE GENOMIC DNA]</scope>
    <source>
        <strain evidence="3">DSM 24997</strain>
    </source>
</reference>
<evidence type="ECO:0000313" key="3">
    <source>
        <dbReference type="Proteomes" id="UP000032633"/>
    </source>
</evidence>
<proteinExistence type="predicted"/>
<dbReference type="Proteomes" id="UP000032633">
    <property type="component" value="Chromosome"/>
</dbReference>
<dbReference type="HOGENOM" id="CLU_2701248_0_0_9"/>